<dbReference type="STRING" id="649349.Lbys_0437"/>
<evidence type="ECO:0008006" key="3">
    <source>
        <dbReference type="Google" id="ProtNLM"/>
    </source>
</evidence>
<dbReference type="HOGENOM" id="CLU_146069_0_0_10"/>
<name>E4RWP3_LEAB4</name>
<accession>E4RWP3</accession>
<dbReference type="AlphaFoldDB" id="E4RWP3"/>
<dbReference type="SUPFAM" id="SSF48452">
    <property type="entry name" value="TPR-like"/>
    <property type="match status" value="1"/>
</dbReference>
<gene>
    <name evidence="1" type="ordered locus">Lbys_0437</name>
</gene>
<keyword evidence="2" id="KW-1185">Reference proteome</keyword>
<reference evidence="1 2" key="2">
    <citation type="journal article" date="2011" name="Stand. Genomic Sci.">
        <title>Complete genome sequence of Leadbetterella byssophila type strain (4M15).</title>
        <authorList>
            <person name="Abt B."/>
            <person name="Teshima H."/>
            <person name="Lucas S."/>
            <person name="Lapidus A."/>
            <person name="Del Rio T.G."/>
            <person name="Nolan M."/>
            <person name="Tice H."/>
            <person name="Cheng J.F."/>
            <person name="Pitluck S."/>
            <person name="Liolios K."/>
            <person name="Pagani I."/>
            <person name="Ivanova N."/>
            <person name="Mavromatis K."/>
            <person name="Pati A."/>
            <person name="Tapia R."/>
            <person name="Han C."/>
            <person name="Goodwin L."/>
            <person name="Chen A."/>
            <person name="Palaniappan K."/>
            <person name="Land M."/>
            <person name="Hauser L."/>
            <person name="Chang Y.J."/>
            <person name="Jeffries C.D."/>
            <person name="Rohde M."/>
            <person name="Goker M."/>
            <person name="Tindall B.J."/>
            <person name="Detter J.C."/>
            <person name="Woyke T."/>
            <person name="Bristow J."/>
            <person name="Eisen J.A."/>
            <person name="Markowitz V."/>
            <person name="Hugenholtz P."/>
            <person name="Klenk H.P."/>
            <person name="Kyrpides N.C."/>
        </authorList>
    </citation>
    <scope>NUCLEOTIDE SEQUENCE [LARGE SCALE GENOMIC DNA]</scope>
    <source>
        <strain evidence="2">DSM 17132 / JCM 16389 / KACC 11308 / NBRC 106382 / 4M15</strain>
    </source>
</reference>
<protein>
    <recommendedName>
        <fullName evidence="3">Tetratricopeptide repeat protein</fullName>
    </recommendedName>
</protein>
<dbReference type="KEGG" id="lby:Lbys_0437"/>
<dbReference type="Gene3D" id="1.25.40.10">
    <property type="entry name" value="Tetratricopeptide repeat domain"/>
    <property type="match status" value="1"/>
</dbReference>
<dbReference type="InterPro" id="IPR011990">
    <property type="entry name" value="TPR-like_helical_dom_sf"/>
</dbReference>
<evidence type="ECO:0000313" key="1">
    <source>
        <dbReference type="EMBL" id="ADQ16212.1"/>
    </source>
</evidence>
<sequence length="123" mass="14655">MHNIYKTTLHHQRMQAQRIKYLQDEIENFPDDPFNHYALALEYISAGDLRAEEIFRHLLKEFPDYLPTYYKAANYFFDRDLWDEAEAIFIKGIALAEAQGNEKAHRELNSSYALFKTETQDDF</sequence>
<reference key="1">
    <citation type="submission" date="2010-11" db="EMBL/GenBank/DDBJ databases">
        <title>The complete genome of Leadbetterella byssophila DSM 17132.</title>
        <authorList>
            <consortium name="US DOE Joint Genome Institute (JGI-PGF)"/>
            <person name="Lucas S."/>
            <person name="Copeland A."/>
            <person name="Lapidus A."/>
            <person name="Glavina del Rio T."/>
            <person name="Dalin E."/>
            <person name="Tice H."/>
            <person name="Bruce D."/>
            <person name="Goodwin L."/>
            <person name="Pitluck S."/>
            <person name="Kyrpides N."/>
            <person name="Mavromatis K."/>
            <person name="Ivanova N."/>
            <person name="Teshima H."/>
            <person name="Brettin T."/>
            <person name="Detter J.C."/>
            <person name="Han C."/>
            <person name="Tapia R."/>
            <person name="Land M."/>
            <person name="Hauser L."/>
            <person name="Markowitz V."/>
            <person name="Cheng J.-F."/>
            <person name="Hugenholtz P."/>
            <person name="Woyke T."/>
            <person name="Wu D."/>
            <person name="Tindall B."/>
            <person name="Pomrenke H.G."/>
            <person name="Brambilla E."/>
            <person name="Klenk H.-P."/>
            <person name="Eisen J.A."/>
        </authorList>
    </citation>
    <scope>NUCLEOTIDE SEQUENCE [LARGE SCALE GENOMIC DNA]</scope>
    <source>
        <strain>DSM 17132</strain>
    </source>
</reference>
<dbReference type="RefSeq" id="WP_013407266.1">
    <property type="nucleotide sequence ID" value="NC_014655.1"/>
</dbReference>
<dbReference type="eggNOG" id="COG0457">
    <property type="taxonomic scope" value="Bacteria"/>
</dbReference>
<dbReference type="EMBL" id="CP002305">
    <property type="protein sequence ID" value="ADQ16212.1"/>
    <property type="molecule type" value="Genomic_DNA"/>
</dbReference>
<dbReference type="Proteomes" id="UP000007435">
    <property type="component" value="Chromosome"/>
</dbReference>
<evidence type="ECO:0000313" key="2">
    <source>
        <dbReference type="Proteomes" id="UP000007435"/>
    </source>
</evidence>
<organism evidence="1 2">
    <name type="scientific">Leadbetterella byssophila (strain DSM 17132 / JCM 16389 / KACC 11308 / NBRC 106382 / 4M15)</name>
    <dbReference type="NCBI Taxonomy" id="649349"/>
    <lineage>
        <taxon>Bacteria</taxon>
        <taxon>Pseudomonadati</taxon>
        <taxon>Bacteroidota</taxon>
        <taxon>Cytophagia</taxon>
        <taxon>Cytophagales</taxon>
        <taxon>Leadbetterellaceae</taxon>
        <taxon>Leadbetterella</taxon>
    </lineage>
</organism>
<proteinExistence type="predicted"/>